<organism evidence="1 2">
    <name type="scientific">Pristionchus entomophagus</name>
    <dbReference type="NCBI Taxonomy" id="358040"/>
    <lineage>
        <taxon>Eukaryota</taxon>
        <taxon>Metazoa</taxon>
        <taxon>Ecdysozoa</taxon>
        <taxon>Nematoda</taxon>
        <taxon>Chromadorea</taxon>
        <taxon>Rhabditida</taxon>
        <taxon>Rhabditina</taxon>
        <taxon>Diplogasteromorpha</taxon>
        <taxon>Diplogasteroidea</taxon>
        <taxon>Neodiplogasteridae</taxon>
        <taxon>Pristionchus</taxon>
    </lineage>
</organism>
<keyword evidence="2" id="KW-1185">Reference proteome</keyword>
<gene>
    <name evidence="1" type="ORF">PENTCL1PPCAC_10585</name>
</gene>
<evidence type="ECO:0000313" key="1">
    <source>
        <dbReference type="EMBL" id="GMS88410.1"/>
    </source>
</evidence>
<feature type="non-terminal residue" evidence="1">
    <location>
        <position position="1"/>
    </location>
</feature>
<dbReference type="EMBL" id="BTSX01000003">
    <property type="protein sequence ID" value="GMS88410.1"/>
    <property type="molecule type" value="Genomic_DNA"/>
</dbReference>
<dbReference type="Proteomes" id="UP001432027">
    <property type="component" value="Unassembled WGS sequence"/>
</dbReference>
<feature type="non-terminal residue" evidence="1">
    <location>
        <position position="81"/>
    </location>
</feature>
<proteinExistence type="predicted"/>
<evidence type="ECO:0000313" key="2">
    <source>
        <dbReference type="Proteomes" id="UP001432027"/>
    </source>
</evidence>
<accession>A0AAV5T7X5</accession>
<protein>
    <submittedName>
        <fullName evidence="1">Uncharacterized protein</fullName>
    </submittedName>
</protein>
<dbReference type="AlphaFoldDB" id="A0AAV5T7X5"/>
<comment type="caution">
    <text evidence="1">The sequence shown here is derived from an EMBL/GenBank/DDBJ whole genome shotgun (WGS) entry which is preliminary data.</text>
</comment>
<reference evidence="1" key="1">
    <citation type="submission" date="2023-10" db="EMBL/GenBank/DDBJ databases">
        <title>Genome assembly of Pristionchus species.</title>
        <authorList>
            <person name="Yoshida K."/>
            <person name="Sommer R.J."/>
        </authorList>
    </citation>
    <scope>NUCLEOTIDE SEQUENCE</scope>
    <source>
        <strain evidence="1">RS0144</strain>
    </source>
</reference>
<name>A0AAV5T7X5_9BILA</name>
<sequence>FEGLANTTVDVDDTMQFQFPRLPPMKVGCVQYASISMMLIYMFCSGNKTTLFLSSLCFVPCPAHQSPDMRTSFSFMPSTGA</sequence>